<feature type="compositionally biased region" description="Low complexity" evidence="5">
    <location>
        <begin position="27"/>
        <end position="40"/>
    </location>
</feature>
<dbReference type="InterPro" id="IPR027359">
    <property type="entry name" value="Volt_channel_dom_sf"/>
</dbReference>
<sequence>GGRGCRPRRSPRALGAAAAPGGGRGRPPGAARPAAGQQRAARPRARGEYPASEHSGSETGPCQSPRHSGARGPSEAAEAPVPEPSRMRQSMLSCASSSKTAGWAEDLRVLWQMRCSRSNLPSSMGLGAASEQTESASRIFRWLRGIVGNARYEVFWAAVVMVNTCTMILEEEWTGIRSGNRIGAYREYGSDEYMETWWPSANTAFFAIDCAFSLMFTVELVLTFSYDVWNRLLGLGAYFRHPFWTNPWDWLDLVIVVSSNLALLVGVGDGPMSNARFFRIFRLVRLLRLVRLVRKVNSLDPLHLMTTSIRGSATALVFSILLLLLIQTMFAMMLTQVLRYGWLSEGSSLSGDVQVQLFRYFGTYTRSMVTMFELMLANYPTVCRFLMEDVHEAFGCFVVFYKLSIGFAVIGVGAGGSRRRSRWPRTTSSSW</sequence>
<evidence type="ECO:0000256" key="6">
    <source>
        <dbReference type="SAM" id="Phobius"/>
    </source>
</evidence>
<evidence type="ECO:0000256" key="3">
    <source>
        <dbReference type="ARBA" id="ARBA00022989"/>
    </source>
</evidence>
<feature type="compositionally biased region" description="Basic residues" evidence="5">
    <location>
        <begin position="1"/>
        <end position="11"/>
    </location>
</feature>
<proteinExistence type="predicted"/>
<comment type="caution">
    <text evidence="8">The sequence shown here is derived from an EMBL/GenBank/DDBJ whole genome shotgun (WGS) entry which is preliminary data.</text>
</comment>
<protein>
    <recommendedName>
        <fullName evidence="7">Ion transport domain-containing protein</fullName>
    </recommendedName>
</protein>
<dbReference type="EMBL" id="CAUYUJ010015817">
    <property type="protein sequence ID" value="CAK0858437.1"/>
    <property type="molecule type" value="Genomic_DNA"/>
</dbReference>
<dbReference type="Gene3D" id="1.20.120.350">
    <property type="entry name" value="Voltage-gated potassium channels. Chain C"/>
    <property type="match status" value="1"/>
</dbReference>
<dbReference type="PANTHER" id="PTHR10037">
    <property type="entry name" value="VOLTAGE-GATED CATION CHANNEL CALCIUM AND SODIUM"/>
    <property type="match status" value="1"/>
</dbReference>
<feature type="transmembrane region" description="Helical" evidence="6">
    <location>
        <begin position="250"/>
        <end position="272"/>
    </location>
</feature>
<dbReference type="InterPro" id="IPR005821">
    <property type="entry name" value="Ion_trans_dom"/>
</dbReference>
<evidence type="ECO:0000313" key="8">
    <source>
        <dbReference type="EMBL" id="CAK0858437.1"/>
    </source>
</evidence>
<evidence type="ECO:0000256" key="1">
    <source>
        <dbReference type="ARBA" id="ARBA00004141"/>
    </source>
</evidence>
<name>A0ABN9UFV0_9DINO</name>
<keyword evidence="4 6" id="KW-0472">Membrane</keyword>
<dbReference type="Proteomes" id="UP001189429">
    <property type="component" value="Unassembled WGS sequence"/>
</dbReference>
<feature type="transmembrane region" description="Helical" evidence="6">
    <location>
        <begin position="394"/>
        <end position="415"/>
    </location>
</feature>
<dbReference type="InterPro" id="IPR043203">
    <property type="entry name" value="VGCC_Ca_Na"/>
</dbReference>
<evidence type="ECO:0000259" key="7">
    <source>
        <dbReference type="Pfam" id="PF00520"/>
    </source>
</evidence>
<accession>A0ABN9UFV0</accession>
<keyword evidence="9" id="KW-1185">Reference proteome</keyword>
<organism evidence="8 9">
    <name type="scientific">Prorocentrum cordatum</name>
    <dbReference type="NCBI Taxonomy" id="2364126"/>
    <lineage>
        <taxon>Eukaryota</taxon>
        <taxon>Sar</taxon>
        <taxon>Alveolata</taxon>
        <taxon>Dinophyceae</taxon>
        <taxon>Prorocentrales</taxon>
        <taxon>Prorocentraceae</taxon>
        <taxon>Prorocentrum</taxon>
    </lineage>
</organism>
<dbReference type="Pfam" id="PF00520">
    <property type="entry name" value="Ion_trans"/>
    <property type="match status" value="1"/>
</dbReference>
<reference evidence="8" key="1">
    <citation type="submission" date="2023-10" db="EMBL/GenBank/DDBJ databases">
        <authorList>
            <person name="Chen Y."/>
            <person name="Shah S."/>
            <person name="Dougan E. K."/>
            <person name="Thang M."/>
            <person name="Chan C."/>
        </authorList>
    </citation>
    <scope>NUCLEOTIDE SEQUENCE [LARGE SCALE GENOMIC DNA]</scope>
</reference>
<evidence type="ECO:0000256" key="4">
    <source>
        <dbReference type="ARBA" id="ARBA00023136"/>
    </source>
</evidence>
<feature type="transmembrane region" description="Helical" evidence="6">
    <location>
        <begin position="313"/>
        <end position="334"/>
    </location>
</feature>
<feature type="region of interest" description="Disordered" evidence="5">
    <location>
        <begin position="1"/>
        <end position="93"/>
    </location>
</feature>
<evidence type="ECO:0000313" key="9">
    <source>
        <dbReference type="Proteomes" id="UP001189429"/>
    </source>
</evidence>
<keyword evidence="2 6" id="KW-0812">Transmembrane</keyword>
<evidence type="ECO:0000256" key="2">
    <source>
        <dbReference type="ARBA" id="ARBA00022692"/>
    </source>
</evidence>
<evidence type="ECO:0000256" key="5">
    <source>
        <dbReference type="SAM" id="MobiDB-lite"/>
    </source>
</evidence>
<feature type="domain" description="Ion transport" evidence="7">
    <location>
        <begin position="152"/>
        <end position="399"/>
    </location>
</feature>
<dbReference type="SUPFAM" id="SSF81324">
    <property type="entry name" value="Voltage-gated potassium channels"/>
    <property type="match status" value="1"/>
</dbReference>
<feature type="non-terminal residue" evidence="8">
    <location>
        <position position="1"/>
    </location>
</feature>
<gene>
    <name evidence="8" type="ORF">PCOR1329_LOCUS48187</name>
</gene>
<keyword evidence="3 6" id="KW-1133">Transmembrane helix</keyword>
<feature type="transmembrane region" description="Helical" evidence="6">
    <location>
        <begin position="204"/>
        <end position="226"/>
    </location>
</feature>
<comment type="subcellular location">
    <subcellularLocation>
        <location evidence="1">Membrane</location>
        <topology evidence="1">Multi-pass membrane protein</topology>
    </subcellularLocation>
</comment>
<feature type="compositionally biased region" description="Polar residues" evidence="5">
    <location>
        <begin position="57"/>
        <end position="66"/>
    </location>
</feature>
<dbReference type="PANTHER" id="PTHR10037:SF62">
    <property type="entry name" value="SODIUM CHANNEL PROTEIN 60E"/>
    <property type="match status" value="1"/>
</dbReference>